<evidence type="ECO:0000256" key="21">
    <source>
        <dbReference type="ARBA" id="ARBA00076231"/>
    </source>
</evidence>
<dbReference type="PANTHER" id="PTHR11105">
    <property type="entry name" value="CITRATE LYASE SUBUNIT BETA-RELATED"/>
    <property type="match status" value="1"/>
</dbReference>
<dbReference type="InterPro" id="IPR011206">
    <property type="entry name" value="Citrate_lyase_beta/mcl1/mcl2"/>
</dbReference>
<sequence length="317" mass="36067">MHLTRIVKSISSFVPRRALLYVPGHNKKVLAKVPNINVDCLVLELEDGVAMSSKKEARQNVSEYLNDLPSKTHKCFELGVRINSPSSGLLKDDLTELSKAKYTPQAFMIPKVDSVEELAYIWDAFRTTYGEERIINKEIKLVIWIESARALLDMPRILNNTLNLHSNVGFPRLDAVVFGSDDYCANIGATRSPQGTETLYARQRFVTCCKAFNLQAIDSVYIDIKDLKGLEEQAAEGFSWGFTGKQIIHPSQIETTQKAFYPNEKKIEWAEELIDLFEKHQKDGKGAFIFRGQMIDKPLLLQAINIVEMKRKIEKRN</sequence>
<comment type="cofactor">
    <cofactor evidence="1">
        <name>Mg(2+)</name>
        <dbReference type="ChEBI" id="CHEBI:18420"/>
    </cofactor>
</comment>
<keyword evidence="10" id="KW-0007">Acetylation</keyword>
<dbReference type="GO" id="GO:0016787">
    <property type="term" value="F:hydrolase activity"/>
    <property type="evidence" value="ECO:0007669"/>
    <property type="project" value="UniProtKB-KW"/>
</dbReference>
<feature type="domain" description="HpcH/HpaI aldolase/citrate lyase" evidence="26">
    <location>
        <begin position="17"/>
        <end position="250"/>
    </location>
</feature>
<proteinExistence type="inferred from homology"/>
<keyword evidence="11" id="KW-0496">Mitochondrion</keyword>
<feature type="binding site" evidence="24">
    <location>
        <position position="146"/>
    </location>
    <ligand>
        <name>substrate</name>
    </ligand>
</feature>
<comment type="catalytic activity">
    <reaction evidence="13">
        <text>glyoxylate + acetyl-CoA + H2O = (S)-malate + CoA + H(+)</text>
        <dbReference type="Rhea" id="RHEA:18181"/>
        <dbReference type="ChEBI" id="CHEBI:15377"/>
        <dbReference type="ChEBI" id="CHEBI:15378"/>
        <dbReference type="ChEBI" id="CHEBI:15589"/>
        <dbReference type="ChEBI" id="CHEBI:36655"/>
        <dbReference type="ChEBI" id="CHEBI:57287"/>
        <dbReference type="ChEBI" id="CHEBI:57288"/>
        <dbReference type="EC" id="2.3.3.9"/>
    </reaction>
</comment>
<dbReference type="SUPFAM" id="SSF51621">
    <property type="entry name" value="Phosphoenolpyruvate/pyruvate domain"/>
    <property type="match status" value="1"/>
</dbReference>
<evidence type="ECO:0000256" key="11">
    <source>
        <dbReference type="ARBA" id="ARBA00023128"/>
    </source>
</evidence>
<keyword evidence="7" id="KW-0378">Hydrolase</keyword>
<comment type="subunit">
    <text evidence="3">Homotrimer.</text>
</comment>
<dbReference type="EC" id="3.1.2.30" evidence="18"/>
<dbReference type="Proteomes" id="UP000035681">
    <property type="component" value="Unplaced"/>
</dbReference>
<evidence type="ECO:0000256" key="10">
    <source>
        <dbReference type="ARBA" id="ARBA00022990"/>
    </source>
</evidence>
<comment type="similarity">
    <text evidence="17">Belongs to the HpcH/HpaI aldolase family. Citrate lyase beta subunit-like subfamily.</text>
</comment>
<dbReference type="FunFam" id="3.20.20.60:FF:000014">
    <property type="entry name" value="Citrate lyase subunit beta-like protein"/>
    <property type="match status" value="1"/>
</dbReference>
<organism evidence="28">
    <name type="scientific">Strongyloides stercoralis</name>
    <name type="common">Threadworm</name>
    <dbReference type="NCBI Taxonomy" id="6248"/>
    <lineage>
        <taxon>Eukaryota</taxon>
        <taxon>Metazoa</taxon>
        <taxon>Ecdysozoa</taxon>
        <taxon>Nematoda</taxon>
        <taxon>Chromadorea</taxon>
        <taxon>Rhabditida</taxon>
        <taxon>Tylenchina</taxon>
        <taxon>Panagrolaimomorpha</taxon>
        <taxon>Strongyloidoidea</taxon>
        <taxon>Strongyloididae</taxon>
        <taxon>Strongyloides</taxon>
    </lineage>
</organism>
<dbReference type="EC" id="2.3.3.9" evidence="4"/>
<evidence type="ECO:0000256" key="2">
    <source>
        <dbReference type="ARBA" id="ARBA00004173"/>
    </source>
</evidence>
<dbReference type="GO" id="GO:0047777">
    <property type="term" value="F:(S)-citramalyl-CoA lyase activity"/>
    <property type="evidence" value="ECO:0007669"/>
    <property type="project" value="UniProtKB-EC"/>
</dbReference>
<dbReference type="AlphaFoldDB" id="A0A0K0EIN4"/>
<evidence type="ECO:0000256" key="8">
    <source>
        <dbReference type="ARBA" id="ARBA00022842"/>
    </source>
</evidence>
<evidence type="ECO:0000313" key="28">
    <source>
        <dbReference type="WBParaSite" id="SSTP_0000934000.1"/>
    </source>
</evidence>
<dbReference type="InterPro" id="IPR040186">
    <property type="entry name" value="Citramalyl-CoA_lyase"/>
</dbReference>
<evidence type="ECO:0000259" key="26">
    <source>
        <dbReference type="Pfam" id="PF03328"/>
    </source>
</evidence>
<evidence type="ECO:0000256" key="1">
    <source>
        <dbReference type="ARBA" id="ARBA00001946"/>
    </source>
</evidence>
<comment type="catalytic activity">
    <reaction evidence="14">
        <text>propanoyl-CoA + glyoxylate + H2O = 3-methylmalate + CoA + H(+)</text>
        <dbReference type="Rhea" id="RHEA:47628"/>
        <dbReference type="ChEBI" id="CHEBI:15377"/>
        <dbReference type="ChEBI" id="CHEBI:15378"/>
        <dbReference type="ChEBI" id="CHEBI:36655"/>
        <dbReference type="ChEBI" id="CHEBI:57287"/>
        <dbReference type="ChEBI" id="CHEBI:57392"/>
        <dbReference type="ChEBI" id="CHEBI:87810"/>
    </reaction>
</comment>
<feature type="binding site" evidence="25">
    <location>
        <position position="146"/>
    </location>
    <ligand>
        <name>Mg(2+)</name>
        <dbReference type="ChEBI" id="CHEBI:18420"/>
    </ligand>
</feature>
<evidence type="ECO:0000256" key="12">
    <source>
        <dbReference type="ARBA" id="ARBA00023239"/>
    </source>
</evidence>
<evidence type="ECO:0000256" key="15">
    <source>
        <dbReference type="ARBA" id="ARBA00051672"/>
    </source>
</evidence>
<protein>
    <recommendedName>
        <fullName evidence="20">Citramalyl-CoA lyase, mitochondrial</fullName>
        <ecNumber evidence="4">2.3.3.9</ecNumber>
        <ecNumber evidence="18">3.1.2.30</ecNumber>
        <ecNumber evidence="19">4.1.3.25</ecNumber>
    </recommendedName>
    <alternativeName>
        <fullName evidence="22">(3S)-malyl-CoA thioesterase</fullName>
    </alternativeName>
    <alternativeName>
        <fullName evidence="23">Beta-methylmalate synthase</fullName>
    </alternativeName>
    <alternativeName>
        <fullName evidence="21">Malate synthase</fullName>
    </alternativeName>
</protein>
<dbReference type="Gene3D" id="3.20.20.60">
    <property type="entry name" value="Phosphoenolpyruvate-binding domains"/>
    <property type="match status" value="1"/>
</dbReference>
<dbReference type="GO" id="GO:0005739">
    <property type="term" value="C:mitochondrion"/>
    <property type="evidence" value="ECO:0007669"/>
    <property type="project" value="UniProtKB-SubCell"/>
</dbReference>
<name>A0A0K0EIN4_STRER</name>
<evidence type="ECO:0000256" key="6">
    <source>
        <dbReference type="ARBA" id="ARBA00022723"/>
    </source>
</evidence>
<reference evidence="28" key="1">
    <citation type="submission" date="2015-08" db="UniProtKB">
        <authorList>
            <consortium name="WormBaseParasite"/>
        </authorList>
    </citation>
    <scope>IDENTIFICATION</scope>
</reference>
<comment type="catalytic activity">
    <reaction evidence="15">
        <text>(3S)-citramalyl-CoA = pyruvate + acetyl-CoA</text>
        <dbReference type="Rhea" id="RHEA:22612"/>
        <dbReference type="ChEBI" id="CHEBI:15361"/>
        <dbReference type="ChEBI" id="CHEBI:57288"/>
        <dbReference type="ChEBI" id="CHEBI:58668"/>
        <dbReference type="EC" id="4.1.3.25"/>
    </reaction>
</comment>
<dbReference type="InterPro" id="IPR005000">
    <property type="entry name" value="Aldolase/citrate-lyase_domain"/>
</dbReference>
<keyword evidence="9" id="KW-0809">Transit peptide</keyword>
<feature type="binding site" evidence="25">
    <location>
        <position position="182"/>
    </location>
    <ligand>
        <name>Mg(2+)</name>
        <dbReference type="ChEBI" id="CHEBI:18420"/>
    </ligand>
</feature>
<keyword evidence="8 25" id="KW-0460">Magnesium</keyword>
<evidence type="ECO:0000256" key="23">
    <source>
        <dbReference type="ARBA" id="ARBA00083020"/>
    </source>
</evidence>
<evidence type="ECO:0000256" key="5">
    <source>
        <dbReference type="ARBA" id="ARBA00022679"/>
    </source>
</evidence>
<evidence type="ECO:0000256" key="4">
    <source>
        <dbReference type="ARBA" id="ARBA00012636"/>
    </source>
</evidence>
<keyword evidence="12" id="KW-0456">Lyase</keyword>
<evidence type="ECO:0000256" key="19">
    <source>
        <dbReference type="ARBA" id="ARBA00066840"/>
    </source>
</evidence>
<evidence type="ECO:0000256" key="3">
    <source>
        <dbReference type="ARBA" id="ARBA00011233"/>
    </source>
</evidence>
<dbReference type="Pfam" id="PF03328">
    <property type="entry name" value="HpcH_HpaI"/>
    <property type="match status" value="1"/>
</dbReference>
<keyword evidence="5" id="KW-0808">Transferase</keyword>
<evidence type="ECO:0000256" key="22">
    <source>
        <dbReference type="ARBA" id="ARBA00076788"/>
    </source>
</evidence>
<comment type="function">
    <text evidence="16">Mitochondrial citramalyl-CoA lyase indirectly involved in the vitamin B12 metabolism. Converts citramalyl-CoA into acetyl-CoA and pyruvate in the C5-dicarboxylate catabolism pathway. The C5-dicarboxylate catabolism pathway is required to detoxify itaconate, a vitamin B12-poisoning metabolite. Also acts as a malate synthase in vitro, converting glyoxylate and acetyl-CoA to malate. Also displays malyl-CoA thioesterase activity. Also acts as a beta-methylmalate synthase in vitro, by mediating conversion of glyoxylate and propionyl-CoA to beta-methylmalate. Also has very weak citramalate synthase activity in vitro.</text>
</comment>
<dbReference type="InterPro" id="IPR015813">
    <property type="entry name" value="Pyrv/PenolPyrv_kinase-like_dom"/>
</dbReference>
<dbReference type="PANTHER" id="PTHR11105:SF0">
    <property type="entry name" value="CITRAMALYL-COA LYASE, MITOCHONDRIAL"/>
    <property type="match status" value="1"/>
</dbReference>
<accession>A0A0K0EIN4</accession>
<keyword evidence="6 25" id="KW-0479">Metal-binding</keyword>
<dbReference type="WBParaSite" id="SSTP_0000934000.1">
    <property type="protein sequence ID" value="SSTP_0000934000.1"/>
    <property type="gene ID" value="SSTP_0000934000"/>
</dbReference>
<dbReference type="EC" id="4.1.3.25" evidence="19"/>
<evidence type="ECO:0000256" key="18">
    <source>
        <dbReference type="ARBA" id="ARBA00066460"/>
    </source>
</evidence>
<evidence type="ECO:0000256" key="7">
    <source>
        <dbReference type="ARBA" id="ARBA00022801"/>
    </source>
</evidence>
<evidence type="ECO:0000256" key="17">
    <source>
        <dbReference type="ARBA" id="ARBA00061542"/>
    </source>
</evidence>
<dbReference type="STRING" id="6248.A0A0K0EIN4"/>
<evidence type="ECO:0000256" key="13">
    <source>
        <dbReference type="ARBA" id="ARBA00047918"/>
    </source>
</evidence>
<evidence type="ECO:0000256" key="9">
    <source>
        <dbReference type="ARBA" id="ARBA00022946"/>
    </source>
</evidence>
<evidence type="ECO:0000256" key="16">
    <source>
        <dbReference type="ARBA" id="ARBA00055540"/>
    </source>
</evidence>
<dbReference type="InterPro" id="IPR040442">
    <property type="entry name" value="Pyrv_kinase-like_dom_sf"/>
</dbReference>
<evidence type="ECO:0000256" key="24">
    <source>
        <dbReference type="PIRSR" id="PIRSR015582-1"/>
    </source>
</evidence>
<dbReference type="GO" id="GO:0046872">
    <property type="term" value="F:metal ion binding"/>
    <property type="evidence" value="ECO:0007669"/>
    <property type="project" value="UniProtKB-KW"/>
</dbReference>
<dbReference type="GO" id="GO:0004474">
    <property type="term" value="F:malate synthase activity"/>
    <property type="evidence" value="ECO:0007669"/>
    <property type="project" value="UniProtKB-EC"/>
</dbReference>
<feature type="binding site" evidence="24">
    <location>
        <position position="81"/>
    </location>
    <ligand>
        <name>substrate</name>
    </ligand>
</feature>
<evidence type="ECO:0000256" key="25">
    <source>
        <dbReference type="PIRSR" id="PIRSR015582-2"/>
    </source>
</evidence>
<dbReference type="PIRSF" id="PIRSF015582">
    <property type="entry name" value="Cit_lyase_B"/>
    <property type="match status" value="1"/>
</dbReference>
<evidence type="ECO:0000313" key="27">
    <source>
        <dbReference type="Proteomes" id="UP000035681"/>
    </source>
</evidence>
<dbReference type="GO" id="GO:0106064">
    <property type="term" value="P:regulation of cobalamin metabolic process"/>
    <property type="evidence" value="ECO:0007669"/>
    <property type="project" value="UniProtKB-ARBA"/>
</dbReference>
<evidence type="ECO:0000256" key="20">
    <source>
        <dbReference type="ARBA" id="ARBA00072098"/>
    </source>
</evidence>
<comment type="subcellular location">
    <subcellularLocation>
        <location evidence="2">Mitochondrion</location>
    </subcellularLocation>
</comment>
<keyword evidence="27" id="KW-1185">Reference proteome</keyword>
<evidence type="ECO:0000256" key="14">
    <source>
        <dbReference type="ARBA" id="ARBA00051623"/>
    </source>
</evidence>
<dbReference type="WBParaSite" id="TCONS_00005240.p1">
    <property type="protein sequence ID" value="TCONS_00005240.p1"/>
    <property type="gene ID" value="XLOC_003574"/>
</dbReference>